<sequence length="46" mass="5149">MSFTRDHLSPAQLEDAVPVGSYKLAASERTLLDAHPEEMTKHPKKD</sequence>
<dbReference type="AlphaFoldDB" id="A0A930KLQ6"/>
<dbReference type="EMBL" id="JABZXJ010000080">
    <property type="protein sequence ID" value="MBF1650629.1"/>
    <property type="molecule type" value="Genomic_DNA"/>
</dbReference>
<reference evidence="1" key="1">
    <citation type="submission" date="2020-04" db="EMBL/GenBank/DDBJ databases">
        <title>Deep metagenomics examines the oral microbiome during advanced dental caries in children, revealing novel taxa and co-occurrences with host molecules.</title>
        <authorList>
            <person name="Baker J.L."/>
            <person name="Morton J.T."/>
            <person name="Dinis M."/>
            <person name="Alvarez R."/>
            <person name="Tran N.C."/>
            <person name="Knight R."/>
            <person name="Edlund A."/>
        </authorList>
    </citation>
    <scope>NUCLEOTIDE SEQUENCE</scope>
    <source>
        <strain evidence="1">JCVI_47_bin.4</strain>
    </source>
</reference>
<gene>
    <name evidence="1" type="ORF">HXO56_11205</name>
</gene>
<proteinExistence type="predicted"/>
<accession>A0A930KLQ6</accession>
<comment type="caution">
    <text evidence="1">The sequence shown here is derived from an EMBL/GenBank/DDBJ whole genome shotgun (WGS) entry which is preliminary data.</text>
</comment>
<dbReference type="Proteomes" id="UP000769484">
    <property type="component" value="Unassembled WGS sequence"/>
</dbReference>
<protein>
    <submittedName>
        <fullName evidence="1">Uncharacterized protein</fullName>
    </submittedName>
</protein>
<evidence type="ECO:0000313" key="2">
    <source>
        <dbReference type="Proteomes" id="UP000769484"/>
    </source>
</evidence>
<evidence type="ECO:0000313" key="1">
    <source>
        <dbReference type="EMBL" id="MBF1650629.1"/>
    </source>
</evidence>
<organism evidence="1 2">
    <name type="scientific">Rothia dentocariosa</name>
    <dbReference type="NCBI Taxonomy" id="2047"/>
    <lineage>
        <taxon>Bacteria</taxon>
        <taxon>Bacillati</taxon>
        <taxon>Actinomycetota</taxon>
        <taxon>Actinomycetes</taxon>
        <taxon>Micrococcales</taxon>
        <taxon>Micrococcaceae</taxon>
        <taxon>Rothia</taxon>
    </lineage>
</organism>
<name>A0A930KLQ6_9MICC</name>